<dbReference type="GO" id="GO:0051087">
    <property type="term" value="F:protein-folding chaperone binding"/>
    <property type="evidence" value="ECO:0007669"/>
    <property type="project" value="InterPro"/>
</dbReference>
<keyword evidence="3" id="KW-0143">Chaperone</keyword>
<dbReference type="AlphaFoldDB" id="A0A451CXR2"/>
<dbReference type="InterPro" id="IPR000740">
    <property type="entry name" value="GrpE"/>
</dbReference>
<sequence>MDNEKKNDTNDKPIIINRKKIIKEKINKIEKKILQFKKEKKVIKLRYYADIDNLTKKNKKEIQLIKHNKFKNFLKSITSIIDKIYNLVKISINSNSTENTVTEGIRLTFNILEKNLKTWHVKIINKVNIPFDPNIHVMTINKEINEHKNNKIVKKIKKNGYIFKKEIIKKAIVTII</sequence>
<organism evidence="5 6">
    <name type="scientific">Buchnera aphidicola</name>
    <name type="common">Cinara cuneomaculata</name>
    <dbReference type="NCBI Taxonomy" id="1660040"/>
    <lineage>
        <taxon>Bacteria</taxon>
        <taxon>Pseudomonadati</taxon>
        <taxon>Pseudomonadota</taxon>
        <taxon>Gammaproteobacteria</taxon>
        <taxon>Enterobacterales</taxon>
        <taxon>Erwiniaceae</taxon>
        <taxon>Buchnera</taxon>
    </lineage>
</organism>
<dbReference type="GO" id="GO:0000774">
    <property type="term" value="F:adenyl-nucleotide exchange factor activity"/>
    <property type="evidence" value="ECO:0007669"/>
    <property type="project" value="InterPro"/>
</dbReference>
<dbReference type="PRINTS" id="PR00773">
    <property type="entry name" value="GRPEPROTEIN"/>
</dbReference>
<proteinExistence type="inferred from homology"/>
<evidence type="ECO:0000256" key="1">
    <source>
        <dbReference type="ARBA" id="ARBA00009054"/>
    </source>
</evidence>
<keyword evidence="2" id="KW-0346">Stress response</keyword>
<dbReference type="PANTHER" id="PTHR21237:SF23">
    <property type="entry name" value="GRPE PROTEIN HOMOLOG, MITOCHONDRIAL"/>
    <property type="match status" value="1"/>
</dbReference>
<evidence type="ECO:0000256" key="3">
    <source>
        <dbReference type="ARBA" id="ARBA00023186"/>
    </source>
</evidence>
<dbReference type="GO" id="GO:0006457">
    <property type="term" value="P:protein folding"/>
    <property type="evidence" value="ECO:0007669"/>
    <property type="project" value="InterPro"/>
</dbReference>
<dbReference type="SUPFAM" id="SSF58014">
    <property type="entry name" value="Coiled-coil domain of nucleotide exchange factor GrpE"/>
    <property type="match status" value="1"/>
</dbReference>
<dbReference type="GO" id="GO:0042803">
    <property type="term" value="F:protein homodimerization activity"/>
    <property type="evidence" value="ECO:0007669"/>
    <property type="project" value="InterPro"/>
</dbReference>
<dbReference type="InterPro" id="IPR009012">
    <property type="entry name" value="GrpE_head"/>
</dbReference>
<dbReference type="SUPFAM" id="SSF51064">
    <property type="entry name" value="Head domain of nucleotide exchange factor GrpE"/>
    <property type="match status" value="1"/>
</dbReference>
<dbReference type="Proteomes" id="UP000294404">
    <property type="component" value="Chromosome"/>
</dbReference>
<name>A0A451CXR2_9GAMM</name>
<evidence type="ECO:0000313" key="6">
    <source>
        <dbReference type="Proteomes" id="UP000294404"/>
    </source>
</evidence>
<dbReference type="Gene3D" id="2.30.22.10">
    <property type="entry name" value="Head domain of nucleotide exchange factor GrpE"/>
    <property type="match status" value="1"/>
</dbReference>
<reference evidence="5 6" key="1">
    <citation type="submission" date="2019-02" db="EMBL/GenBank/DDBJ databases">
        <authorList>
            <person name="Manzano-Marin A."/>
            <person name="Manzano-Marin A."/>
        </authorList>
    </citation>
    <scope>NUCLEOTIDE SEQUENCE [LARGE SCALE GENOMIC DNA]</scope>
    <source>
        <strain evidence="5 6">BuCicuneomaculata</strain>
    </source>
</reference>
<dbReference type="PANTHER" id="PTHR21237">
    <property type="entry name" value="GRPE PROTEIN"/>
    <property type="match status" value="1"/>
</dbReference>
<gene>
    <name evidence="5" type="primary">grpE1</name>
    <name evidence="5" type="ORF">BUCICUMA2628_125</name>
</gene>
<accession>A0A451CXR2</accession>
<evidence type="ECO:0000256" key="4">
    <source>
        <dbReference type="RuleBase" id="RU004478"/>
    </source>
</evidence>
<dbReference type="EMBL" id="LR217695">
    <property type="protein sequence ID" value="VFP78107.1"/>
    <property type="molecule type" value="Genomic_DNA"/>
</dbReference>
<comment type="similarity">
    <text evidence="1 4">Belongs to the GrpE family.</text>
</comment>
<evidence type="ECO:0000313" key="5">
    <source>
        <dbReference type="EMBL" id="VFP78107.1"/>
    </source>
</evidence>
<dbReference type="InterPro" id="IPR013805">
    <property type="entry name" value="GrpE_CC"/>
</dbReference>
<dbReference type="Gene3D" id="3.90.20.20">
    <property type="match status" value="1"/>
</dbReference>
<dbReference type="GO" id="GO:0051082">
    <property type="term" value="F:unfolded protein binding"/>
    <property type="evidence" value="ECO:0007669"/>
    <property type="project" value="TreeGrafter"/>
</dbReference>
<protein>
    <submittedName>
        <fullName evidence="5">Protein GrpE</fullName>
    </submittedName>
</protein>
<evidence type="ECO:0000256" key="2">
    <source>
        <dbReference type="ARBA" id="ARBA00023016"/>
    </source>
</evidence>
<dbReference type="Pfam" id="PF01025">
    <property type="entry name" value="GrpE"/>
    <property type="match status" value="1"/>
</dbReference>